<comment type="caution">
    <text evidence="1">The sequence shown here is derived from an EMBL/GenBank/DDBJ whole genome shotgun (WGS) entry which is preliminary data.</text>
</comment>
<evidence type="ECO:0000313" key="1">
    <source>
        <dbReference type="EMBL" id="MFC6771084.1"/>
    </source>
</evidence>
<feature type="non-terminal residue" evidence="1">
    <location>
        <position position="1"/>
    </location>
</feature>
<protein>
    <submittedName>
        <fullName evidence="1">ATP-binding protein</fullName>
    </submittedName>
</protein>
<keyword evidence="2" id="KW-1185">Reference proteome</keyword>
<keyword evidence="1" id="KW-0547">Nucleotide-binding</keyword>
<sequence>VVDGPHMDRRIAMETDAVWEGDRGHLTVRNARLE</sequence>
<reference evidence="1 2" key="1">
    <citation type="journal article" date="2019" name="Int. J. Syst. Evol. Microbiol.">
        <title>The Global Catalogue of Microorganisms (GCM) 10K type strain sequencing project: providing services to taxonomists for standard genome sequencing and annotation.</title>
        <authorList>
            <consortium name="The Broad Institute Genomics Platform"/>
            <consortium name="The Broad Institute Genome Sequencing Center for Infectious Disease"/>
            <person name="Wu L."/>
            <person name="Ma J."/>
        </authorList>
    </citation>
    <scope>NUCLEOTIDE SEQUENCE [LARGE SCALE GENOMIC DNA]</scope>
    <source>
        <strain evidence="1 2">PJ61</strain>
    </source>
</reference>
<proteinExistence type="predicted"/>
<dbReference type="GO" id="GO:0005524">
    <property type="term" value="F:ATP binding"/>
    <property type="evidence" value="ECO:0007669"/>
    <property type="project" value="UniProtKB-KW"/>
</dbReference>
<name>A0ABD5T1G3_9EURY</name>
<gene>
    <name evidence="1" type="ORF">ACFQDD_06075</name>
</gene>
<accession>A0ABD5T1G3</accession>
<evidence type="ECO:0000313" key="2">
    <source>
        <dbReference type="Proteomes" id="UP001596274"/>
    </source>
</evidence>
<dbReference type="Proteomes" id="UP001596274">
    <property type="component" value="Unassembled WGS sequence"/>
</dbReference>
<organism evidence="1 2">
    <name type="scientific">Halorubrum pallidum</name>
    <dbReference type="NCBI Taxonomy" id="1526114"/>
    <lineage>
        <taxon>Archaea</taxon>
        <taxon>Methanobacteriati</taxon>
        <taxon>Methanobacteriota</taxon>
        <taxon>Stenosarchaea group</taxon>
        <taxon>Halobacteria</taxon>
        <taxon>Halobacteriales</taxon>
        <taxon>Haloferacaceae</taxon>
        <taxon>Halorubrum</taxon>
    </lineage>
</organism>
<dbReference type="EMBL" id="JBHSWT010000255">
    <property type="protein sequence ID" value="MFC6771084.1"/>
    <property type="molecule type" value="Genomic_DNA"/>
</dbReference>
<dbReference type="AlphaFoldDB" id="A0ABD5T1G3"/>
<keyword evidence="1" id="KW-0067">ATP-binding</keyword>